<evidence type="ECO:0000256" key="2">
    <source>
        <dbReference type="SAM" id="SignalP"/>
    </source>
</evidence>
<protein>
    <recommendedName>
        <fullName evidence="5">Right handed beta helix domain-containing protein</fullName>
    </recommendedName>
</protein>
<evidence type="ECO:0000313" key="3">
    <source>
        <dbReference type="EMBL" id="WXB13927.1"/>
    </source>
</evidence>
<gene>
    <name evidence="3" type="ORF">LZC94_39625</name>
</gene>
<dbReference type="InterPro" id="IPR011050">
    <property type="entry name" value="Pectin_lyase_fold/virulence"/>
</dbReference>
<keyword evidence="2" id="KW-0732">Signal</keyword>
<name>A0ABZ2LSM9_9BACT</name>
<feature type="chain" id="PRO_5045860388" description="Right handed beta helix domain-containing protein" evidence="2">
    <location>
        <begin position="24"/>
        <end position="343"/>
    </location>
</feature>
<dbReference type="SUPFAM" id="SSF51126">
    <property type="entry name" value="Pectin lyase-like"/>
    <property type="match status" value="1"/>
</dbReference>
<proteinExistence type="predicted"/>
<feature type="signal peptide" evidence="2">
    <location>
        <begin position="1"/>
        <end position="23"/>
    </location>
</feature>
<accession>A0ABZ2LSM9</accession>
<dbReference type="Proteomes" id="UP001370348">
    <property type="component" value="Chromosome"/>
</dbReference>
<reference evidence="3 4" key="1">
    <citation type="submission" date="2021-12" db="EMBL/GenBank/DDBJ databases">
        <title>Discovery of the Pendulisporaceae a myxobacterial family with distinct sporulation behavior and unique specialized metabolism.</title>
        <authorList>
            <person name="Garcia R."/>
            <person name="Popoff A."/>
            <person name="Bader C.D."/>
            <person name="Loehr J."/>
            <person name="Walesch S."/>
            <person name="Walt C."/>
            <person name="Boldt J."/>
            <person name="Bunk B."/>
            <person name="Haeckl F.J.F.P.J."/>
            <person name="Gunesch A.P."/>
            <person name="Birkelbach J."/>
            <person name="Nuebel U."/>
            <person name="Pietschmann T."/>
            <person name="Bach T."/>
            <person name="Mueller R."/>
        </authorList>
    </citation>
    <scope>NUCLEOTIDE SEQUENCE [LARGE SCALE GENOMIC DNA]</scope>
    <source>
        <strain evidence="3 4">MSr11954</strain>
    </source>
</reference>
<evidence type="ECO:0000313" key="4">
    <source>
        <dbReference type="Proteomes" id="UP001370348"/>
    </source>
</evidence>
<organism evidence="3 4">
    <name type="scientific">Pendulispora albinea</name>
    <dbReference type="NCBI Taxonomy" id="2741071"/>
    <lineage>
        <taxon>Bacteria</taxon>
        <taxon>Pseudomonadati</taxon>
        <taxon>Myxococcota</taxon>
        <taxon>Myxococcia</taxon>
        <taxon>Myxococcales</taxon>
        <taxon>Sorangiineae</taxon>
        <taxon>Pendulisporaceae</taxon>
        <taxon>Pendulispora</taxon>
    </lineage>
</organism>
<evidence type="ECO:0000256" key="1">
    <source>
        <dbReference type="SAM" id="MobiDB-lite"/>
    </source>
</evidence>
<dbReference type="EMBL" id="CP089984">
    <property type="protein sequence ID" value="WXB13927.1"/>
    <property type="molecule type" value="Genomic_DNA"/>
</dbReference>
<feature type="region of interest" description="Disordered" evidence="1">
    <location>
        <begin position="21"/>
        <end position="54"/>
    </location>
</feature>
<dbReference type="RefSeq" id="WP_394823543.1">
    <property type="nucleotide sequence ID" value="NZ_CP089984.1"/>
</dbReference>
<evidence type="ECO:0008006" key="5">
    <source>
        <dbReference type="Google" id="ProtNLM"/>
    </source>
</evidence>
<keyword evidence="4" id="KW-1185">Reference proteome</keyword>
<sequence>MKWVGWIAPVLLLVPVSCSTGNASGSSDGGYSERNDGGSNTDASADGPSPAGWELTTSNTGLARIGLECARLPLYAGPSKPPAGTIITEKRIATGLDLSAGNIVVERSCIRPTTIAKGLPVVTTTDNDACRGDDCPAAPTMVVIRDSEIDGTAVASATIAYSCAFLGIGTLERNDIHDVGSGICFFNTGDHLDAVARGNYVHHLRATGDPASTGSHNEGITIRDFETRLHPERRAIIRNNRFDSSSGNDTAAFFIQTYGGDIDQVLLQGNLLEGQGYQLVLEAGFNHVYGRALNAIDNRFSGTGYGIGYVERKGLPYGWALWQDNAMHDPAKPAHRGQLVASP</sequence>